<organism evidence="8 9">
    <name type="scientific">Discina gigas</name>
    <dbReference type="NCBI Taxonomy" id="1032678"/>
    <lineage>
        <taxon>Eukaryota</taxon>
        <taxon>Fungi</taxon>
        <taxon>Dikarya</taxon>
        <taxon>Ascomycota</taxon>
        <taxon>Pezizomycotina</taxon>
        <taxon>Pezizomycetes</taxon>
        <taxon>Pezizales</taxon>
        <taxon>Discinaceae</taxon>
        <taxon>Discina</taxon>
    </lineage>
</organism>
<evidence type="ECO:0000256" key="3">
    <source>
        <dbReference type="ARBA" id="ARBA00022989"/>
    </source>
</evidence>
<name>A0ABR3GSH7_9PEZI</name>
<dbReference type="EMBL" id="JBBBZM010000017">
    <property type="protein sequence ID" value="KAL0638886.1"/>
    <property type="molecule type" value="Genomic_DNA"/>
</dbReference>
<dbReference type="PANTHER" id="PTHR47804">
    <property type="entry name" value="60S RIBOSOMAL PROTEIN L19"/>
    <property type="match status" value="1"/>
</dbReference>
<feature type="transmembrane region" description="Helical" evidence="5">
    <location>
        <begin position="178"/>
        <end position="199"/>
    </location>
</feature>
<feature type="transmembrane region" description="Helical" evidence="5">
    <location>
        <begin position="737"/>
        <end position="755"/>
    </location>
</feature>
<dbReference type="InterPro" id="IPR052430">
    <property type="entry name" value="IVT-Associated"/>
</dbReference>
<comment type="caution">
    <text evidence="8">The sequence shown here is derived from an EMBL/GenBank/DDBJ whole genome shotgun (WGS) entry which is preliminary data.</text>
</comment>
<feature type="transmembrane region" description="Helical" evidence="5">
    <location>
        <begin position="106"/>
        <end position="125"/>
    </location>
</feature>
<dbReference type="PRINTS" id="PR02047">
    <property type="entry name" value="BREFELDNASP4"/>
</dbReference>
<evidence type="ECO:0000256" key="5">
    <source>
        <dbReference type="SAM" id="Phobius"/>
    </source>
</evidence>
<reference evidence="8 9" key="1">
    <citation type="submission" date="2024-02" db="EMBL/GenBank/DDBJ databases">
        <title>Discinaceae phylogenomics.</title>
        <authorList>
            <person name="Dirks A.C."/>
            <person name="James T.Y."/>
        </authorList>
    </citation>
    <scope>NUCLEOTIDE SEQUENCE [LARGE SCALE GENOMIC DNA]</scope>
    <source>
        <strain evidence="8 9">ACD0624</strain>
    </source>
</reference>
<keyword evidence="4 5" id="KW-0472">Membrane</keyword>
<keyword evidence="9" id="KW-1185">Reference proteome</keyword>
<protein>
    <recommendedName>
        <fullName evidence="10">DUF2421 domain-containing protein</fullName>
    </recommendedName>
</protein>
<feature type="transmembrane region" description="Helical" evidence="5">
    <location>
        <begin position="803"/>
        <end position="826"/>
    </location>
</feature>
<dbReference type="Pfam" id="PF13515">
    <property type="entry name" value="FUSC_2"/>
    <property type="match status" value="1"/>
</dbReference>
<feature type="transmembrane region" description="Helical" evidence="5">
    <location>
        <begin position="712"/>
        <end position="731"/>
    </location>
</feature>
<feature type="transmembrane region" description="Helical" evidence="5">
    <location>
        <begin position="689"/>
        <end position="705"/>
    </location>
</feature>
<feature type="transmembrane region" description="Helical" evidence="5">
    <location>
        <begin position="211"/>
        <end position="230"/>
    </location>
</feature>
<feature type="transmembrane region" description="Helical" evidence="5">
    <location>
        <begin position="762"/>
        <end position="783"/>
    </location>
</feature>
<feature type="domain" description="DUF2421" evidence="6">
    <location>
        <begin position="873"/>
        <end position="976"/>
    </location>
</feature>
<gene>
    <name evidence="8" type="ORF">Q9L58_002117</name>
</gene>
<dbReference type="InterPro" id="IPR023244">
    <property type="entry name" value="Brefeldin_A-sensitivity_4"/>
</dbReference>
<dbReference type="PANTHER" id="PTHR47804:SF1">
    <property type="entry name" value="DUF2421 DOMAIN-CONTAINING PROTEIN"/>
    <property type="match status" value="1"/>
</dbReference>
<comment type="subcellular location">
    <subcellularLocation>
        <location evidence="1">Membrane</location>
        <topology evidence="1">Multi-pass membrane protein</topology>
    </subcellularLocation>
</comment>
<dbReference type="Pfam" id="PF10334">
    <property type="entry name" value="BRE4"/>
    <property type="match status" value="1"/>
</dbReference>
<dbReference type="InterPro" id="IPR018820">
    <property type="entry name" value="BRE4-related_DUF2421"/>
</dbReference>
<evidence type="ECO:0008006" key="10">
    <source>
        <dbReference type="Google" id="ProtNLM"/>
    </source>
</evidence>
<dbReference type="Proteomes" id="UP001447188">
    <property type="component" value="Unassembled WGS sequence"/>
</dbReference>
<feature type="transmembrane region" description="Helical" evidence="5">
    <location>
        <begin position="271"/>
        <end position="293"/>
    </location>
</feature>
<keyword evidence="2 5" id="KW-0812">Transmembrane</keyword>
<evidence type="ECO:0000256" key="2">
    <source>
        <dbReference type="ARBA" id="ARBA00022692"/>
    </source>
</evidence>
<feature type="transmembrane region" description="Helical" evidence="5">
    <location>
        <begin position="660"/>
        <end position="677"/>
    </location>
</feature>
<evidence type="ECO:0000313" key="9">
    <source>
        <dbReference type="Proteomes" id="UP001447188"/>
    </source>
</evidence>
<evidence type="ECO:0000259" key="7">
    <source>
        <dbReference type="Pfam" id="PF13515"/>
    </source>
</evidence>
<feature type="domain" description="Integral membrane bound transporter" evidence="7">
    <location>
        <begin position="684"/>
        <end position="821"/>
    </location>
</feature>
<evidence type="ECO:0000313" key="8">
    <source>
        <dbReference type="EMBL" id="KAL0638886.1"/>
    </source>
</evidence>
<evidence type="ECO:0000256" key="4">
    <source>
        <dbReference type="ARBA" id="ARBA00023136"/>
    </source>
</evidence>
<keyword evidence="3 5" id="KW-1133">Transmembrane helix</keyword>
<proteinExistence type="predicted"/>
<dbReference type="InterPro" id="IPR049453">
    <property type="entry name" value="Memb_transporter_dom"/>
</dbReference>
<evidence type="ECO:0000256" key="1">
    <source>
        <dbReference type="ARBA" id="ARBA00004141"/>
    </source>
</evidence>
<sequence>MSSSSTIPRSDERKHARHNIVRQASVIIPSTGTRIHRSWSNLPRNYTFDRSTGASVSEDQYSDTTPLLGGQRRASRVATAGRKLVKGVNDGVGFAMSKKGKMVLKCSFAYFLGSLATSVVLRNWILDPYLNRKLIDGCGSRFVAPIAAMLGRYDGKHMVATCAVYFHPARSVGSMYEATLYALAAFAYSTVVSVGSMAISNIFAGWDMIQLGHALVLIIFCGGGLGMLGYTKQVMASPTVSVACSLSSIAIITILTKEGNVQLGGFTLGKIYQVSTIVIMAITMSTFLALTLWPTSAVNELRQLMITSTDSFSEMLGTITRSFLNGSEEDLLQPEFTKAAASHRTVFTSMMKNLKEAKYEHYINGTEKEYILEKKLVECMQRLAQHIGGLRSAASTQFTLLAQAHKLAAHTSTPVMTQFGIQSVTSEGPQLFTPPDHDPFLAAPEPFSWPSAPASDADSYTSSISGESDPNAPITIFDQFIFHLGPPMKSLAYTLKLMLDELPFSSGPKYRIAVNTEFRKSLKQAIGLYSETRIEALNTLYQSDAVTKARPMAEAADVEEIAASCGYFSTCLLHFSEEMLEFLDILEGLERLQRQRPRSWRWMKFWKGWGKKGQDEEDQLFSEDTPTKVKIPNVSPEAEVPFTYRVWKAMRVLRRDEVKFSIKVGVGAAIYALPAFIPLTRPTYSHWRGEWGLVSYMIVMSMTLGQTNNSGIMRFLGTVVGAGLAILAWMAIGANPYYLSAFGWMVSLPCFWIILNWKQATFGRFILLTYNLSVLYAYSLAMADGDNDDDEDEGGIDPIITEIVLHRFVAVTVGVLWGVFINLAIWPISARQQLRRGLSVLWLRMALIWRRDPLNSLVEGESEKKYLNISEEHALQKSLLRLGTLAAAAPHELRLKGPFPADEYRKILSANQAILDAFHGMSVMISKDPKANRREADILEHTKKERGDLCARISHLFYVLASSIRLGFPLPERLPNTDRARDRLLAKLYTFRGQVRGTEGESDEDFALIYAYVLVTGRISEGLYEAIQTVERLYGTLEDELLDI</sequence>
<evidence type="ECO:0000259" key="6">
    <source>
        <dbReference type="Pfam" id="PF10334"/>
    </source>
</evidence>
<accession>A0ABR3GSH7</accession>